<feature type="region of interest" description="Disordered" evidence="1">
    <location>
        <begin position="98"/>
        <end position="117"/>
    </location>
</feature>
<dbReference type="AlphaFoldDB" id="A0A285UR24"/>
<evidence type="ECO:0000313" key="3">
    <source>
        <dbReference type="Proteomes" id="UP000219167"/>
    </source>
</evidence>
<name>A0A285UR24_9HYPH</name>
<organism evidence="2 3">
    <name type="scientific">Rhizobium subbaraonis</name>
    <dbReference type="NCBI Taxonomy" id="908946"/>
    <lineage>
        <taxon>Bacteria</taxon>
        <taxon>Pseudomonadati</taxon>
        <taxon>Pseudomonadota</taxon>
        <taxon>Alphaproteobacteria</taxon>
        <taxon>Hyphomicrobiales</taxon>
        <taxon>Rhizobiaceae</taxon>
        <taxon>Rhizobium/Agrobacterium group</taxon>
        <taxon>Rhizobium</taxon>
    </lineage>
</organism>
<sequence length="117" mass="12969">MPVERENGSARQASRSAARRAPAYARNEETRGSGKGGKDVPERQATPASSGTKMQGGWKEGSRGELRLAEMRRARGPHSFGGLRSWPKYIWAQFVPRNPSEPLDLQHPFCGDPRPRV</sequence>
<accession>A0A285UR24</accession>
<feature type="compositionally biased region" description="Low complexity" evidence="1">
    <location>
        <begin position="9"/>
        <end position="25"/>
    </location>
</feature>
<gene>
    <name evidence="2" type="ORF">SAMN05892877_111244</name>
</gene>
<reference evidence="2 3" key="1">
    <citation type="submission" date="2017-08" db="EMBL/GenBank/DDBJ databases">
        <authorList>
            <person name="de Groot N.N."/>
        </authorList>
    </citation>
    <scope>NUCLEOTIDE SEQUENCE [LARGE SCALE GENOMIC DNA]</scope>
    <source>
        <strain evidence="2 3">JC85</strain>
    </source>
</reference>
<evidence type="ECO:0000313" key="2">
    <source>
        <dbReference type="EMBL" id="SOC43828.1"/>
    </source>
</evidence>
<feature type="region of interest" description="Disordered" evidence="1">
    <location>
        <begin position="1"/>
        <end position="65"/>
    </location>
</feature>
<dbReference type="EMBL" id="OBQD01000011">
    <property type="protein sequence ID" value="SOC43828.1"/>
    <property type="molecule type" value="Genomic_DNA"/>
</dbReference>
<protein>
    <submittedName>
        <fullName evidence="2">Uncharacterized protein</fullName>
    </submittedName>
</protein>
<evidence type="ECO:0000256" key="1">
    <source>
        <dbReference type="SAM" id="MobiDB-lite"/>
    </source>
</evidence>
<dbReference type="Proteomes" id="UP000219167">
    <property type="component" value="Unassembled WGS sequence"/>
</dbReference>
<feature type="compositionally biased region" description="Basic and acidic residues" evidence="1">
    <location>
        <begin position="26"/>
        <end position="42"/>
    </location>
</feature>
<keyword evidence="3" id="KW-1185">Reference proteome</keyword>
<proteinExistence type="predicted"/>